<dbReference type="AlphaFoldDB" id="G7JGI2"/>
<dbReference type="Proteomes" id="UP000002051">
    <property type="component" value="Chromosome 4"/>
</dbReference>
<evidence type="ECO:0000313" key="2">
    <source>
        <dbReference type="EnsemblPlants" id="AES90835"/>
    </source>
</evidence>
<dbReference type="HOGENOM" id="CLU_2362901_0_0_1"/>
<reference evidence="1 3" key="1">
    <citation type="journal article" date="2011" name="Nature">
        <title>The Medicago genome provides insight into the evolution of rhizobial symbioses.</title>
        <authorList>
            <person name="Young N.D."/>
            <person name="Debelle F."/>
            <person name="Oldroyd G.E."/>
            <person name="Geurts R."/>
            <person name="Cannon S.B."/>
            <person name="Udvardi M.K."/>
            <person name="Benedito V.A."/>
            <person name="Mayer K.F."/>
            <person name="Gouzy J."/>
            <person name="Schoof H."/>
            <person name="Van de Peer Y."/>
            <person name="Proost S."/>
            <person name="Cook D.R."/>
            <person name="Meyers B.C."/>
            <person name="Spannagl M."/>
            <person name="Cheung F."/>
            <person name="De Mita S."/>
            <person name="Krishnakumar V."/>
            <person name="Gundlach H."/>
            <person name="Zhou S."/>
            <person name="Mudge J."/>
            <person name="Bharti A.K."/>
            <person name="Murray J.D."/>
            <person name="Naoumkina M.A."/>
            <person name="Rosen B."/>
            <person name="Silverstein K.A."/>
            <person name="Tang H."/>
            <person name="Rombauts S."/>
            <person name="Zhao P.X."/>
            <person name="Zhou P."/>
            <person name="Barbe V."/>
            <person name="Bardou P."/>
            <person name="Bechner M."/>
            <person name="Bellec A."/>
            <person name="Berger A."/>
            <person name="Berges H."/>
            <person name="Bidwell S."/>
            <person name="Bisseling T."/>
            <person name="Choisne N."/>
            <person name="Couloux A."/>
            <person name="Denny R."/>
            <person name="Deshpande S."/>
            <person name="Dai X."/>
            <person name="Doyle J.J."/>
            <person name="Dudez A.M."/>
            <person name="Farmer A.D."/>
            <person name="Fouteau S."/>
            <person name="Franken C."/>
            <person name="Gibelin C."/>
            <person name="Gish J."/>
            <person name="Goldstein S."/>
            <person name="Gonzalez A.J."/>
            <person name="Green P.J."/>
            <person name="Hallab A."/>
            <person name="Hartog M."/>
            <person name="Hua A."/>
            <person name="Humphray S.J."/>
            <person name="Jeong D.H."/>
            <person name="Jing Y."/>
            <person name="Jocker A."/>
            <person name="Kenton S.M."/>
            <person name="Kim D.J."/>
            <person name="Klee K."/>
            <person name="Lai H."/>
            <person name="Lang C."/>
            <person name="Lin S."/>
            <person name="Macmil S.L."/>
            <person name="Magdelenat G."/>
            <person name="Matthews L."/>
            <person name="McCorrison J."/>
            <person name="Monaghan E.L."/>
            <person name="Mun J.H."/>
            <person name="Najar F.Z."/>
            <person name="Nicholson C."/>
            <person name="Noirot C."/>
            <person name="O'Bleness M."/>
            <person name="Paule C.R."/>
            <person name="Poulain J."/>
            <person name="Prion F."/>
            <person name="Qin B."/>
            <person name="Qu C."/>
            <person name="Retzel E.F."/>
            <person name="Riddle C."/>
            <person name="Sallet E."/>
            <person name="Samain S."/>
            <person name="Samson N."/>
            <person name="Sanders I."/>
            <person name="Saurat O."/>
            <person name="Scarpelli C."/>
            <person name="Schiex T."/>
            <person name="Segurens B."/>
            <person name="Severin A.J."/>
            <person name="Sherrier D.J."/>
            <person name="Shi R."/>
            <person name="Sims S."/>
            <person name="Singer S.R."/>
            <person name="Sinharoy S."/>
            <person name="Sterck L."/>
            <person name="Viollet A."/>
            <person name="Wang B.B."/>
            <person name="Wang K."/>
            <person name="Wang M."/>
            <person name="Wang X."/>
            <person name="Warfsmann J."/>
            <person name="Weissenbach J."/>
            <person name="White D.D."/>
            <person name="White J.D."/>
            <person name="Wiley G.B."/>
            <person name="Wincker P."/>
            <person name="Xing Y."/>
            <person name="Yang L."/>
            <person name="Yao Z."/>
            <person name="Ying F."/>
            <person name="Zhai J."/>
            <person name="Zhou L."/>
            <person name="Zuber A."/>
            <person name="Denarie J."/>
            <person name="Dixon R.A."/>
            <person name="May G.D."/>
            <person name="Schwartz D.C."/>
            <person name="Rogers J."/>
            <person name="Quetier F."/>
            <person name="Town C.D."/>
            <person name="Roe B.A."/>
        </authorList>
    </citation>
    <scope>NUCLEOTIDE SEQUENCE [LARGE SCALE GENOMIC DNA]</scope>
    <source>
        <strain evidence="1">A17</strain>
        <strain evidence="2 3">cv. Jemalong A17</strain>
    </source>
</reference>
<dbReference type="PaxDb" id="3880-AES90835"/>
<name>G7JGI2_MEDTR</name>
<gene>
    <name evidence="1" type="ordered locus">MTR_4g098670</name>
</gene>
<dbReference type="EMBL" id="CM001220">
    <property type="protein sequence ID" value="AES90835.1"/>
    <property type="molecule type" value="Genomic_DNA"/>
</dbReference>
<reference evidence="2" key="3">
    <citation type="submission" date="2015-04" db="UniProtKB">
        <authorList>
            <consortium name="EnsemblPlants"/>
        </authorList>
    </citation>
    <scope>IDENTIFICATION</scope>
    <source>
        <strain evidence="2">cv. Jemalong A17</strain>
    </source>
</reference>
<evidence type="ECO:0000313" key="3">
    <source>
        <dbReference type="Proteomes" id="UP000002051"/>
    </source>
</evidence>
<keyword evidence="3" id="KW-1185">Reference proteome</keyword>
<proteinExistence type="predicted"/>
<protein>
    <submittedName>
        <fullName evidence="1 2">Uncharacterized protein</fullName>
    </submittedName>
</protein>
<accession>G7JGI2</accession>
<organism evidence="1 3">
    <name type="scientific">Medicago truncatula</name>
    <name type="common">Barrel medic</name>
    <name type="synonym">Medicago tribuloides</name>
    <dbReference type="NCBI Taxonomy" id="3880"/>
    <lineage>
        <taxon>Eukaryota</taxon>
        <taxon>Viridiplantae</taxon>
        <taxon>Streptophyta</taxon>
        <taxon>Embryophyta</taxon>
        <taxon>Tracheophyta</taxon>
        <taxon>Spermatophyta</taxon>
        <taxon>Magnoliopsida</taxon>
        <taxon>eudicotyledons</taxon>
        <taxon>Gunneridae</taxon>
        <taxon>Pentapetalae</taxon>
        <taxon>rosids</taxon>
        <taxon>fabids</taxon>
        <taxon>Fabales</taxon>
        <taxon>Fabaceae</taxon>
        <taxon>Papilionoideae</taxon>
        <taxon>50 kb inversion clade</taxon>
        <taxon>NPAAA clade</taxon>
        <taxon>Hologalegina</taxon>
        <taxon>IRL clade</taxon>
        <taxon>Trifolieae</taxon>
        <taxon>Medicago</taxon>
    </lineage>
</organism>
<dbReference type="EnsemblPlants" id="AES90835">
    <property type="protein sequence ID" value="AES90835"/>
    <property type="gene ID" value="MTR_4g098670"/>
</dbReference>
<evidence type="ECO:0000313" key="1">
    <source>
        <dbReference type="EMBL" id="AES90835.1"/>
    </source>
</evidence>
<reference evidence="1 3" key="2">
    <citation type="journal article" date="2014" name="BMC Genomics">
        <title>An improved genome release (version Mt4.0) for the model legume Medicago truncatula.</title>
        <authorList>
            <person name="Tang H."/>
            <person name="Krishnakumar V."/>
            <person name="Bidwell S."/>
            <person name="Rosen B."/>
            <person name="Chan A."/>
            <person name="Zhou S."/>
            <person name="Gentzbittel L."/>
            <person name="Childs K.L."/>
            <person name="Yandell M."/>
            <person name="Gundlach H."/>
            <person name="Mayer K.F."/>
            <person name="Schwartz D.C."/>
            <person name="Town C.D."/>
        </authorList>
    </citation>
    <scope>GENOME REANNOTATION</scope>
    <source>
        <strain evidence="2 3">cv. Jemalong A17</strain>
    </source>
</reference>
<sequence>MWFALLCSVDVWKFVDVDSKIVANYFKKGRGDITKFASIKDSSVQLCNFYLTNSHVEFIGRQTNEVAHELAKATTSIPSFRIFYEIPTCITDLILG</sequence>